<dbReference type="AlphaFoldDB" id="A0AAU9KCJ8"/>
<organism evidence="1 2">
    <name type="scientific">Blepharisma stoltei</name>
    <dbReference type="NCBI Taxonomy" id="1481888"/>
    <lineage>
        <taxon>Eukaryota</taxon>
        <taxon>Sar</taxon>
        <taxon>Alveolata</taxon>
        <taxon>Ciliophora</taxon>
        <taxon>Postciliodesmatophora</taxon>
        <taxon>Heterotrichea</taxon>
        <taxon>Heterotrichida</taxon>
        <taxon>Blepharismidae</taxon>
        <taxon>Blepharisma</taxon>
    </lineage>
</organism>
<reference evidence="1" key="1">
    <citation type="submission" date="2021-09" db="EMBL/GenBank/DDBJ databases">
        <authorList>
            <consortium name="AG Swart"/>
            <person name="Singh M."/>
            <person name="Singh A."/>
            <person name="Seah K."/>
            <person name="Emmerich C."/>
        </authorList>
    </citation>
    <scope>NUCLEOTIDE SEQUENCE</scope>
    <source>
        <strain evidence="1">ATCC30299</strain>
    </source>
</reference>
<evidence type="ECO:0000313" key="1">
    <source>
        <dbReference type="EMBL" id="CAG9336234.1"/>
    </source>
</evidence>
<gene>
    <name evidence="1" type="ORF">BSTOLATCC_MIC66115</name>
</gene>
<protein>
    <recommendedName>
        <fullName evidence="3">Ribosomal protein L20</fullName>
    </recommendedName>
</protein>
<evidence type="ECO:0000313" key="2">
    <source>
        <dbReference type="Proteomes" id="UP001162131"/>
    </source>
</evidence>
<sequence length="72" mass="8592">MQDHAKIWAEQMALTRNIAFAKNSKKLRRNFQYYFNNSYLRKSKYNRTKIHIKLKNSDIVIWGGNKITGESL</sequence>
<evidence type="ECO:0008006" key="3">
    <source>
        <dbReference type="Google" id="ProtNLM"/>
    </source>
</evidence>
<proteinExistence type="predicted"/>
<dbReference type="EMBL" id="CAJZBQ010000064">
    <property type="protein sequence ID" value="CAG9336234.1"/>
    <property type="molecule type" value="Genomic_DNA"/>
</dbReference>
<keyword evidence="2" id="KW-1185">Reference proteome</keyword>
<dbReference type="Proteomes" id="UP001162131">
    <property type="component" value="Unassembled WGS sequence"/>
</dbReference>
<accession>A0AAU9KCJ8</accession>
<name>A0AAU9KCJ8_9CILI</name>
<comment type="caution">
    <text evidence="1">The sequence shown here is derived from an EMBL/GenBank/DDBJ whole genome shotgun (WGS) entry which is preliminary data.</text>
</comment>